<name>A0A2D3WFI1_9BACT</name>
<proteinExistence type="predicted"/>
<accession>A0A2D3WFI1</accession>
<dbReference type="GO" id="GO:0006355">
    <property type="term" value="P:regulation of DNA-templated transcription"/>
    <property type="evidence" value="ECO:0007669"/>
    <property type="project" value="InterPro"/>
</dbReference>
<feature type="domain" description="PAS" evidence="1">
    <location>
        <begin position="19"/>
        <end position="43"/>
    </location>
</feature>
<dbReference type="Gene3D" id="3.30.450.20">
    <property type="entry name" value="PAS domain"/>
    <property type="match status" value="1"/>
</dbReference>
<evidence type="ECO:0000313" key="2">
    <source>
        <dbReference type="EMBL" id="DAB38665.1"/>
    </source>
</evidence>
<protein>
    <submittedName>
        <fullName evidence="2">PAS sensor protein</fullName>
    </submittedName>
</protein>
<dbReference type="SUPFAM" id="SSF55785">
    <property type="entry name" value="PYP-like sensor domain (PAS domain)"/>
    <property type="match status" value="1"/>
</dbReference>
<gene>
    <name evidence="2" type="ORF">CFH83_04770</name>
</gene>
<dbReference type="PROSITE" id="PS50112">
    <property type="entry name" value="PAS"/>
    <property type="match status" value="1"/>
</dbReference>
<dbReference type="InterPro" id="IPR035965">
    <property type="entry name" value="PAS-like_dom_sf"/>
</dbReference>
<comment type="caution">
    <text evidence="2">The sequence shown here is derived from an EMBL/GenBank/DDBJ whole genome shotgun (WGS) entry which is preliminary data.</text>
</comment>
<dbReference type="RefSeq" id="WP_294894194.1">
    <property type="nucleotide sequence ID" value="NZ_DLUI01000070.1"/>
</dbReference>
<dbReference type="AlphaFoldDB" id="A0A2D3WFI1"/>
<dbReference type="Pfam" id="PF00989">
    <property type="entry name" value="PAS"/>
    <property type="match status" value="1"/>
</dbReference>
<organism evidence="2 3">
    <name type="scientific">Sulfuricurvum kujiense</name>
    <dbReference type="NCBI Taxonomy" id="148813"/>
    <lineage>
        <taxon>Bacteria</taxon>
        <taxon>Pseudomonadati</taxon>
        <taxon>Campylobacterota</taxon>
        <taxon>Epsilonproteobacteria</taxon>
        <taxon>Campylobacterales</taxon>
        <taxon>Sulfurimonadaceae</taxon>
        <taxon>Sulfuricurvum</taxon>
    </lineage>
</organism>
<evidence type="ECO:0000313" key="3">
    <source>
        <dbReference type="Proteomes" id="UP000228859"/>
    </source>
</evidence>
<evidence type="ECO:0000259" key="1">
    <source>
        <dbReference type="PROSITE" id="PS50112"/>
    </source>
</evidence>
<dbReference type="InterPro" id="IPR013767">
    <property type="entry name" value="PAS_fold"/>
</dbReference>
<sequence length="162" mass="18446">MAGNELTFSDDTFIVSKTDVKGKITYGNELFISMSGYSEEELLYAPHNILRHSDMPASVFKLLWTRIQSREEVFAYVINKTKNNDYYWVFAHVTPSFDAQGNIIGYHSVRRKPKKEALSIIQPLYSSMLRAEKIGGIAAGEKILLAALDQMKVTYDEFILSH</sequence>
<reference evidence="2 3" key="1">
    <citation type="journal article" date="2017" name="Front. Microbiol.">
        <title>Comparative Genomic Analysis of the Class Epsilonproteobacteria and Proposed Reclassification to Epsilonbacteraeota (phyl. nov.).</title>
        <authorList>
            <person name="Waite D.W."/>
            <person name="Vanwonterghem I."/>
            <person name="Rinke C."/>
            <person name="Parks D.H."/>
            <person name="Zhang Y."/>
            <person name="Takai K."/>
            <person name="Sievert S.M."/>
            <person name="Simon J."/>
            <person name="Campbell B.J."/>
            <person name="Hanson T.E."/>
            <person name="Woyke T."/>
            <person name="Klotz M.G."/>
            <person name="Hugenholtz P."/>
        </authorList>
    </citation>
    <scope>NUCLEOTIDE SEQUENCE [LARGE SCALE GENOMIC DNA]</scope>
    <source>
        <strain evidence="2">UBA12443</strain>
    </source>
</reference>
<dbReference type="CDD" id="cd00130">
    <property type="entry name" value="PAS"/>
    <property type="match status" value="1"/>
</dbReference>
<dbReference type="InterPro" id="IPR000014">
    <property type="entry name" value="PAS"/>
</dbReference>
<dbReference type="EMBL" id="DLUI01000070">
    <property type="protein sequence ID" value="DAB38665.1"/>
    <property type="molecule type" value="Genomic_DNA"/>
</dbReference>
<dbReference type="Proteomes" id="UP000228859">
    <property type="component" value="Unassembled WGS sequence"/>
</dbReference>
<dbReference type="NCBIfam" id="TIGR00229">
    <property type="entry name" value="sensory_box"/>
    <property type="match status" value="1"/>
</dbReference>